<dbReference type="Proteomes" id="UP001566331">
    <property type="component" value="Unassembled WGS sequence"/>
</dbReference>
<dbReference type="SMART" id="SM00869">
    <property type="entry name" value="Autotransporter"/>
    <property type="match status" value="1"/>
</dbReference>
<proteinExistence type="predicted"/>
<dbReference type="SUPFAM" id="SSF103515">
    <property type="entry name" value="Autotransporter"/>
    <property type="match status" value="1"/>
</dbReference>
<dbReference type="Gene3D" id="2.40.128.130">
    <property type="entry name" value="Autotransporter beta-domain"/>
    <property type="match status" value="1"/>
</dbReference>
<dbReference type="InterPro" id="IPR005546">
    <property type="entry name" value="Autotransporte_beta"/>
</dbReference>
<feature type="domain" description="Autotransporter" evidence="2">
    <location>
        <begin position="488"/>
        <end position="766"/>
    </location>
</feature>
<dbReference type="SUPFAM" id="SSF51126">
    <property type="entry name" value="Pectin lyase-like"/>
    <property type="match status" value="1"/>
</dbReference>
<dbReference type="Gene3D" id="2.160.20.20">
    <property type="match status" value="1"/>
</dbReference>
<gene>
    <name evidence="3" type="ORF">AB6713_20060</name>
</gene>
<dbReference type="InterPro" id="IPR006315">
    <property type="entry name" value="OM_autotransptr_brl_dom"/>
</dbReference>
<name>A0ABV4HVS8_9GAMM</name>
<evidence type="ECO:0000313" key="3">
    <source>
        <dbReference type="EMBL" id="MEZ0476875.1"/>
    </source>
</evidence>
<dbReference type="PROSITE" id="PS51208">
    <property type="entry name" value="AUTOTRANSPORTER"/>
    <property type="match status" value="1"/>
</dbReference>
<evidence type="ECO:0000313" key="4">
    <source>
        <dbReference type="Proteomes" id="UP001566331"/>
    </source>
</evidence>
<comment type="caution">
    <text evidence="3">The sequence shown here is derived from an EMBL/GenBank/DDBJ whole genome shotgun (WGS) entry which is preliminary data.</text>
</comment>
<dbReference type="EMBL" id="JBFWIC010000057">
    <property type="protein sequence ID" value="MEZ0476875.1"/>
    <property type="molecule type" value="Genomic_DNA"/>
</dbReference>
<protein>
    <submittedName>
        <fullName evidence="3">Autotransporter domain-containing protein</fullName>
    </submittedName>
</protein>
<dbReference type="InterPro" id="IPR011050">
    <property type="entry name" value="Pectin_lyase_fold/virulence"/>
</dbReference>
<organism evidence="3 4">
    <name type="scientific">Luteimonas salinilitoris</name>
    <dbReference type="NCBI Taxonomy" id="3237697"/>
    <lineage>
        <taxon>Bacteria</taxon>
        <taxon>Pseudomonadati</taxon>
        <taxon>Pseudomonadota</taxon>
        <taxon>Gammaproteobacteria</taxon>
        <taxon>Lysobacterales</taxon>
        <taxon>Lysobacteraceae</taxon>
        <taxon>Luteimonas</taxon>
    </lineage>
</organism>
<dbReference type="InterPro" id="IPR036709">
    <property type="entry name" value="Autotransporte_beta_dom_sf"/>
</dbReference>
<dbReference type="Pfam" id="PF03797">
    <property type="entry name" value="Autotransporter"/>
    <property type="match status" value="1"/>
</dbReference>
<dbReference type="PANTHER" id="PTHR35037">
    <property type="entry name" value="C-TERMINAL REGION OF AIDA-LIKE PROTEIN"/>
    <property type="match status" value="1"/>
</dbReference>
<keyword evidence="1" id="KW-0732">Signal</keyword>
<dbReference type="InterPro" id="IPR051551">
    <property type="entry name" value="Autotransporter_adhesion"/>
</dbReference>
<keyword evidence="4" id="KW-1185">Reference proteome</keyword>
<dbReference type="NCBIfam" id="TIGR01414">
    <property type="entry name" value="autotrans_barl"/>
    <property type="match status" value="1"/>
</dbReference>
<dbReference type="InterPro" id="IPR012332">
    <property type="entry name" value="Autotransporter_pectin_lyase_C"/>
</dbReference>
<dbReference type="PANTHER" id="PTHR35037:SF3">
    <property type="entry name" value="C-TERMINAL REGION OF AIDA-LIKE PROTEIN"/>
    <property type="match status" value="1"/>
</dbReference>
<accession>A0ABV4HVS8</accession>
<reference evidence="3 4" key="1">
    <citation type="submission" date="2024-07" db="EMBL/GenBank/DDBJ databases">
        <title>Luteimonas salilacus sp. nov., isolated from the shore soil of Salt Lake in Tibet of China.</title>
        <authorList>
            <person name="Zhang X."/>
            <person name="Li A."/>
        </authorList>
    </citation>
    <scope>NUCLEOTIDE SEQUENCE [LARGE SCALE GENOMIC DNA]</scope>
    <source>
        <strain evidence="3 4">B3-2-R+30</strain>
    </source>
</reference>
<dbReference type="NCBIfam" id="TIGR02601">
    <property type="entry name" value="autotrns_rpt"/>
    <property type="match status" value="2"/>
</dbReference>
<dbReference type="Pfam" id="PF12951">
    <property type="entry name" value="PATR"/>
    <property type="match status" value="4"/>
</dbReference>
<sequence>MQAEIGVGISGDGGLVKTDTGTLTLSGNNTYLGGTTIRTGTLSVAVDANLGAASGGLAFDGGTLQNTADFTSARIVDLGADGGTFQADADLTLDGVVSGAGRLTKTGTGTLTLSGNNSYAGGTQVRAGTLVGDSTAIRGDLANNGHVVFDQAGDGSFTGTLSGSGTMSKRGAGALTLTGSSALDWSIDAGALVSRSDLFGGDADIGAGGRLRFQQEGGGNYAGTLGGNGRFEIASGALFALTGDSAAFGGTTVVENGTLRIDGTLGGGAIIASGATLTGAGTLGSVDNAGTVAAGNSIGTLTLTGDYLHRDGATLLAEIEPGGNGDLLDVAGTATITGGDVQIVKLPGQYADGTRYTLIDAAGGISGSFSALGQDLPFLNLSLAYDANHAYLDIARSDIEFGEICVTVNQCQVAVTIDDISGGGALPPDLATVVNELTTVGIDSALSGFNSLSGEAHASFAGMMLEGHALYGQTVSRRLAERREAVGAQQLQGGVWARAYGMASELDGDGNAHGADVDLHGAAFGIDAWGTEHWLIGASFNAMRVDADFRPGDGGEADAKNIALYTSVQGERAYLDGVISFAWWDSEVQRRIEVGSIHRQARSEYDSNRLALYLEGGWNIDLGGSRLQPLVSVEHSQLDTQNFHESGAQDLDLIGRSQSATRTTASAGLRWTGWFARGGWTLEPSAQLRWLHSTGDLNAEFEIAFAGAPDTGYRVRGGSWPEDRGLVGVGFNARRGDKLDLFVDYDYQRGGGLEAHNLSAGLRYRW</sequence>
<evidence type="ECO:0000259" key="2">
    <source>
        <dbReference type="PROSITE" id="PS51208"/>
    </source>
</evidence>
<dbReference type="InterPro" id="IPR013425">
    <property type="entry name" value="Autotrns_rpt"/>
</dbReference>
<evidence type="ECO:0000256" key="1">
    <source>
        <dbReference type="ARBA" id="ARBA00022729"/>
    </source>
</evidence>
<dbReference type="RefSeq" id="WP_370565880.1">
    <property type="nucleotide sequence ID" value="NZ_JBFWIB010000033.1"/>
</dbReference>